<dbReference type="Proteomes" id="UP000198683">
    <property type="component" value="Unassembled WGS sequence"/>
</dbReference>
<organism evidence="5 6">
    <name type="scientific">Nonomuraea maritima</name>
    <dbReference type="NCBI Taxonomy" id="683260"/>
    <lineage>
        <taxon>Bacteria</taxon>
        <taxon>Bacillati</taxon>
        <taxon>Actinomycetota</taxon>
        <taxon>Actinomycetes</taxon>
        <taxon>Streptosporangiales</taxon>
        <taxon>Streptosporangiaceae</taxon>
        <taxon>Nonomuraea</taxon>
    </lineage>
</organism>
<accession>A0A1G8S8K3</accession>
<sequence>MEPARLLRISNMARALLAEIRALPLDEHARERLRHAHARAVEEIGHAVGPELREELERLLPRTGGPFTEAEARILQSQLVGWLEGVFHGIKAELSLRQMTPRKPTDPTPR</sequence>
<name>A0A1G8S8K3_9ACTN</name>
<dbReference type="Pfam" id="PF10759">
    <property type="entry name" value="BPA"/>
    <property type="match status" value="1"/>
</dbReference>
<proteinExistence type="inferred from homology"/>
<keyword evidence="6" id="KW-1185">Reference proteome</keyword>
<comment type="subunit">
    <text evidence="2">Forms a homooligomeric, either hexameric or heptameric, ring-like structure which stacks co-axially with the proteasomal alpha-rings.</text>
</comment>
<evidence type="ECO:0000313" key="5">
    <source>
        <dbReference type="EMBL" id="SDJ25030.1"/>
    </source>
</evidence>
<comment type="similarity">
    <text evidence="1">Belongs to the Bpa family.</text>
</comment>
<dbReference type="InterPro" id="IPR019695">
    <property type="entry name" value="Proteasome_act"/>
</dbReference>
<evidence type="ECO:0000256" key="4">
    <source>
        <dbReference type="ARBA" id="ARBA00022942"/>
    </source>
</evidence>
<dbReference type="AlphaFoldDB" id="A0A1G8S8K3"/>
<dbReference type="GO" id="GO:0000502">
    <property type="term" value="C:proteasome complex"/>
    <property type="evidence" value="ECO:0007669"/>
    <property type="project" value="UniProtKB-KW"/>
</dbReference>
<evidence type="ECO:0000256" key="2">
    <source>
        <dbReference type="ARBA" id="ARBA00011402"/>
    </source>
</evidence>
<keyword evidence="4" id="KW-0647">Proteasome</keyword>
<protein>
    <recommendedName>
        <fullName evidence="3">Bacterial proteasome activator</fullName>
    </recommendedName>
</protein>
<dbReference type="GO" id="GO:0061136">
    <property type="term" value="P:regulation of proteasomal protein catabolic process"/>
    <property type="evidence" value="ECO:0007669"/>
    <property type="project" value="InterPro"/>
</dbReference>
<reference evidence="5 6" key="1">
    <citation type="submission" date="2016-10" db="EMBL/GenBank/DDBJ databases">
        <authorList>
            <person name="de Groot N.N."/>
        </authorList>
    </citation>
    <scope>NUCLEOTIDE SEQUENCE [LARGE SCALE GENOMIC DNA]</scope>
    <source>
        <strain evidence="5 6">CGMCC 4.5681</strain>
    </source>
</reference>
<gene>
    <name evidence="5" type="ORF">SAMN05421874_101197</name>
</gene>
<evidence type="ECO:0000313" key="6">
    <source>
        <dbReference type="Proteomes" id="UP000198683"/>
    </source>
</evidence>
<dbReference type="STRING" id="683260.SAMN05421874_101197"/>
<dbReference type="EMBL" id="FNFB01000001">
    <property type="protein sequence ID" value="SDJ25030.1"/>
    <property type="molecule type" value="Genomic_DNA"/>
</dbReference>
<evidence type="ECO:0000256" key="3">
    <source>
        <dbReference type="ARBA" id="ARBA00014831"/>
    </source>
</evidence>
<evidence type="ECO:0000256" key="1">
    <source>
        <dbReference type="ARBA" id="ARBA00006639"/>
    </source>
</evidence>